<evidence type="ECO:0000313" key="2">
    <source>
        <dbReference type="Proteomes" id="UP000518752"/>
    </source>
</evidence>
<dbReference type="EMBL" id="JAACJN010000047">
    <property type="protein sequence ID" value="KAF5383503.1"/>
    <property type="molecule type" value="Genomic_DNA"/>
</dbReference>
<gene>
    <name evidence="1" type="ORF">D9757_006142</name>
</gene>
<organism evidence="1 2">
    <name type="scientific">Collybiopsis confluens</name>
    <dbReference type="NCBI Taxonomy" id="2823264"/>
    <lineage>
        <taxon>Eukaryota</taxon>
        <taxon>Fungi</taxon>
        <taxon>Dikarya</taxon>
        <taxon>Basidiomycota</taxon>
        <taxon>Agaricomycotina</taxon>
        <taxon>Agaricomycetes</taxon>
        <taxon>Agaricomycetidae</taxon>
        <taxon>Agaricales</taxon>
        <taxon>Marasmiineae</taxon>
        <taxon>Omphalotaceae</taxon>
        <taxon>Collybiopsis</taxon>
    </lineage>
</organism>
<protein>
    <submittedName>
        <fullName evidence="1">Uncharacterized protein</fullName>
    </submittedName>
</protein>
<comment type="caution">
    <text evidence="1">The sequence shown here is derived from an EMBL/GenBank/DDBJ whole genome shotgun (WGS) entry which is preliminary data.</text>
</comment>
<dbReference type="AlphaFoldDB" id="A0A8H5HHI8"/>
<dbReference type="OrthoDB" id="2646043at2759"/>
<keyword evidence="2" id="KW-1185">Reference proteome</keyword>
<proteinExistence type="predicted"/>
<accession>A0A8H5HHI8</accession>
<sequence length="283" mass="31050">MPYYHVYCPRSTLFDFSRVWDTPGIPIITSTTGSLDGNQRLEVVESNETSERKPTKLTIKIPSMLTATDAPQRSATFASLNDTPGGRDVAPTRRTRPRLRHYPSIKHSAVWHLTVLAESSPNPSAEVISTWAKLIKADPEDVRKWTGAFQAMSRSEYGTDLSDDASLLTAANISGTIAAEGSESEEEHLAGSAVHIRTVSSVSATVNSVATVRSTPNSATNYPPPATGIYKVPPQDKLLLAIHKGVFSSTLDHPSSRLQISTTYLPRTIQCYEKSPRIWKRED</sequence>
<reference evidence="1 2" key="1">
    <citation type="journal article" date="2020" name="ISME J.">
        <title>Uncovering the hidden diversity of litter-decomposition mechanisms in mushroom-forming fungi.</title>
        <authorList>
            <person name="Floudas D."/>
            <person name="Bentzer J."/>
            <person name="Ahren D."/>
            <person name="Johansson T."/>
            <person name="Persson P."/>
            <person name="Tunlid A."/>
        </authorList>
    </citation>
    <scope>NUCLEOTIDE SEQUENCE [LARGE SCALE GENOMIC DNA]</scope>
    <source>
        <strain evidence="1 2">CBS 406.79</strain>
    </source>
</reference>
<evidence type="ECO:0000313" key="1">
    <source>
        <dbReference type="EMBL" id="KAF5383503.1"/>
    </source>
</evidence>
<name>A0A8H5HHI8_9AGAR</name>
<dbReference type="Proteomes" id="UP000518752">
    <property type="component" value="Unassembled WGS sequence"/>
</dbReference>